<feature type="region of interest" description="Disordered" evidence="1">
    <location>
        <begin position="86"/>
        <end position="129"/>
    </location>
</feature>
<dbReference type="Gene3D" id="2.60.120.920">
    <property type="match status" value="1"/>
</dbReference>
<feature type="compositionally biased region" description="Basic and acidic residues" evidence="1">
    <location>
        <begin position="1"/>
        <end position="19"/>
    </location>
</feature>
<dbReference type="Proteomes" id="UP000324091">
    <property type="component" value="Chromosome 8"/>
</dbReference>
<comment type="caution">
    <text evidence="2">The sequence shown here is derived from an EMBL/GenBank/DDBJ whole genome shotgun (WGS) entry which is preliminary data.</text>
</comment>
<dbReference type="EMBL" id="RHFK02000021">
    <property type="protein sequence ID" value="TWW56088.1"/>
    <property type="molecule type" value="Genomic_DNA"/>
</dbReference>
<keyword evidence="3" id="KW-1185">Reference proteome</keyword>
<evidence type="ECO:0000256" key="1">
    <source>
        <dbReference type="SAM" id="MobiDB-lite"/>
    </source>
</evidence>
<evidence type="ECO:0000313" key="3">
    <source>
        <dbReference type="Proteomes" id="UP000324091"/>
    </source>
</evidence>
<gene>
    <name evidence="2" type="ORF">D4764_08G0000750</name>
</gene>
<dbReference type="InterPro" id="IPR043136">
    <property type="entry name" value="B30.2/SPRY_sf"/>
</dbReference>
<reference evidence="2 3" key="1">
    <citation type="submission" date="2019-04" db="EMBL/GenBank/DDBJ databases">
        <title>Chromosome genome assembly for Takifugu flavidus.</title>
        <authorList>
            <person name="Xiao S."/>
        </authorList>
    </citation>
    <scope>NUCLEOTIDE SEQUENCE [LARGE SCALE GENOMIC DNA]</scope>
    <source>
        <strain evidence="2">HTHZ2018</strain>
        <tissue evidence="2">Muscle</tissue>
    </source>
</reference>
<protein>
    <submittedName>
        <fullName evidence="2">SPRY domain-containing protein 3</fullName>
    </submittedName>
</protein>
<feature type="compositionally biased region" description="Low complexity" evidence="1">
    <location>
        <begin position="94"/>
        <end position="129"/>
    </location>
</feature>
<feature type="region of interest" description="Disordered" evidence="1">
    <location>
        <begin position="1"/>
        <end position="25"/>
    </location>
</feature>
<name>A0A5C6MNG5_9TELE</name>
<proteinExistence type="predicted"/>
<sequence length="164" mass="17494">MKKKERKADAVQRGNRDDGVLTGTTTCSNHDNSALLEYVGKGKSIMDVGLAQARQPLTTRRHYYELEIVDAGEKCYIALGLARRGSAASEQQQHRASSSIGAAAAAASEQQQQHKSSSSSIRAAAASEQQHQSSSIIRAAAALGQQQRCCSSIRAAAASEQQQH</sequence>
<evidence type="ECO:0000313" key="2">
    <source>
        <dbReference type="EMBL" id="TWW56088.1"/>
    </source>
</evidence>
<organism evidence="2 3">
    <name type="scientific">Takifugu flavidus</name>
    <name type="common">sansaifugu</name>
    <dbReference type="NCBI Taxonomy" id="433684"/>
    <lineage>
        <taxon>Eukaryota</taxon>
        <taxon>Metazoa</taxon>
        <taxon>Chordata</taxon>
        <taxon>Craniata</taxon>
        <taxon>Vertebrata</taxon>
        <taxon>Euteleostomi</taxon>
        <taxon>Actinopterygii</taxon>
        <taxon>Neopterygii</taxon>
        <taxon>Teleostei</taxon>
        <taxon>Neoteleostei</taxon>
        <taxon>Acanthomorphata</taxon>
        <taxon>Eupercaria</taxon>
        <taxon>Tetraodontiformes</taxon>
        <taxon>Tetradontoidea</taxon>
        <taxon>Tetraodontidae</taxon>
        <taxon>Takifugu</taxon>
    </lineage>
</organism>
<dbReference type="AlphaFoldDB" id="A0A5C6MNG5"/>
<accession>A0A5C6MNG5</accession>